<dbReference type="AlphaFoldDB" id="A0A1M5SDP9"/>
<evidence type="ECO:0000313" key="5">
    <source>
        <dbReference type="Proteomes" id="UP000290037"/>
    </source>
</evidence>
<dbReference type="Proteomes" id="UP000290037">
    <property type="component" value="Unassembled WGS sequence"/>
</dbReference>
<feature type="signal peptide" evidence="1">
    <location>
        <begin position="1"/>
        <end position="19"/>
    </location>
</feature>
<reference evidence="4" key="1">
    <citation type="submission" date="2016-11" db="EMBL/GenBank/DDBJ databases">
        <authorList>
            <person name="Varghese N."/>
            <person name="Submissions S."/>
        </authorList>
    </citation>
    <scope>NUCLEOTIDE SEQUENCE [LARGE SCALE GENOMIC DNA]</scope>
    <source>
        <strain evidence="4">DSM 19859</strain>
    </source>
</reference>
<sequence>MLKTFTLICALFLSALASANTDEVKPVSEKIIFTSSLDLVVAQQDESLASEDLPDAILRLYQLEKVKFTDRMIYTHKPLELANIKNPVKTA</sequence>
<gene>
    <name evidence="2" type="ORF">DSM01_2455</name>
    <name evidence="3" type="ORF">SAMN04487999_0021</name>
</gene>
<feature type="chain" id="PRO_5012612661" evidence="1">
    <location>
        <begin position="20"/>
        <end position="91"/>
    </location>
</feature>
<dbReference type="EMBL" id="FQXT01000001">
    <property type="protein sequence ID" value="SHH36555.1"/>
    <property type="molecule type" value="Genomic_DNA"/>
</dbReference>
<proteinExistence type="predicted"/>
<dbReference type="EMBL" id="QOVN01000004">
    <property type="protein sequence ID" value="RXG28993.1"/>
    <property type="molecule type" value="Genomic_DNA"/>
</dbReference>
<keyword evidence="1" id="KW-0732">Signal</keyword>
<dbReference type="RefSeq" id="WP_072979096.1">
    <property type="nucleotide sequence ID" value="NZ_FQXT01000001.1"/>
</dbReference>
<keyword evidence="5" id="KW-1185">Reference proteome</keyword>
<reference evidence="3" key="2">
    <citation type="submission" date="2016-11" db="EMBL/GenBank/DDBJ databases">
        <authorList>
            <person name="Jaros S."/>
            <person name="Januszkiewicz K."/>
            <person name="Wedrychowicz H."/>
        </authorList>
    </citation>
    <scope>NUCLEOTIDE SEQUENCE [LARGE SCALE GENOMIC DNA]</scope>
    <source>
        <strain evidence="3">DSM 19859</strain>
    </source>
</reference>
<evidence type="ECO:0000313" key="3">
    <source>
        <dbReference type="EMBL" id="SHH36555.1"/>
    </source>
</evidence>
<name>A0A1M5SDP9_9FLAO</name>
<organism evidence="3 4">
    <name type="scientific">Leeuwenhoekiella palythoae</name>
    <dbReference type="NCBI Taxonomy" id="573501"/>
    <lineage>
        <taxon>Bacteria</taxon>
        <taxon>Pseudomonadati</taxon>
        <taxon>Bacteroidota</taxon>
        <taxon>Flavobacteriia</taxon>
        <taxon>Flavobacteriales</taxon>
        <taxon>Flavobacteriaceae</taxon>
        <taxon>Leeuwenhoekiella</taxon>
    </lineage>
</organism>
<reference evidence="2 5" key="3">
    <citation type="submission" date="2018-07" db="EMBL/GenBank/DDBJ databases">
        <title>Leeuwenhoekiella genomics.</title>
        <authorList>
            <person name="Tahon G."/>
            <person name="Willems A."/>
        </authorList>
    </citation>
    <scope>NUCLEOTIDE SEQUENCE [LARGE SCALE GENOMIC DNA]</scope>
    <source>
        <strain evidence="2 5">LMG 24856</strain>
    </source>
</reference>
<dbReference type="Proteomes" id="UP000184240">
    <property type="component" value="Unassembled WGS sequence"/>
</dbReference>
<evidence type="ECO:0000256" key="1">
    <source>
        <dbReference type="SAM" id="SignalP"/>
    </source>
</evidence>
<protein>
    <submittedName>
        <fullName evidence="3">Uncharacterized protein</fullName>
    </submittedName>
</protein>
<evidence type="ECO:0000313" key="2">
    <source>
        <dbReference type="EMBL" id="RXG28993.1"/>
    </source>
</evidence>
<evidence type="ECO:0000313" key="4">
    <source>
        <dbReference type="Proteomes" id="UP000184240"/>
    </source>
</evidence>
<accession>A0A1M5SDP9</accession>
<dbReference type="OrthoDB" id="1452312at2"/>